<protein>
    <submittedName>
        <fullName evidence="1">Putative secreted protein</fullName>
    </submittedName>
</protein>
<dbReference type="EMBL" id="GIFC01002209">
    <property type="protein sequence ID" value="MXU84292.1"/>
    <property type="molecule type" value="Transcribed_RNA"/>
</dbReference>
<accession>A0A6B0TW82</accession>
<reference evidence="1" key="1">
    <citation type="submission" date="2019-12" db="EMBL/GenBank/DDBJ databases">
        <title>An insight into the sialome of adult female Ixodes ricinus ticks feeding for 6 days.</title>
        <authorList>
            <person name="Perner J."/>
            <person name="Ribeiro J.M.C."/>
        </authorList>
    </citation>
    <scope>NUCLEOTIDE SEQUENCE</scope>
    <source>
        <strain evidence="1">Semi-engorged</strain>
        <tissue evidence="1">Salivary glands</tissue>
    </source>
</reference>
<organism evidence="1">
    <name type="scientific">Ixodes ricinus</name>
    <name type="common">Common tick</name>
    <name type="synonym">Acarus ricinus</name>
    <dbReference type="NCBI Taxonomy" id="34613"/>
    <lineage>
        <taxon>Eukaryota</taxon>
        <taxon>Metazoa</taxon>
        <taxon>Ecdysozoa</taxon>
        <taxon>Arthropoda</taxon>
        <taxon>Chelicerata</taxon>
        <taxon>Arachnida</taxon>
        <taxon>Acari</taxon>
        <taxon>Parasitiformes</taxon>
        <taxon>Ixodida</taxon>
        <taxon>Ixodoidea</taxon>
        <taxon>Ixodidae</taxon>
        <taxon>Ixodinae</taxon>
        <taxon>Ixodes</taxon>
    </lineage>
</organism>
<dbReference type="AlphaFoldDB" id="A0A6B0TW82"/>
<proteinExistence type="predicted"/>
<name>A0A6B0TW82_IXORI</name>
<evidence type="ECO:0000313" key="1">
    <source>
        <dbReference type="EMBL" id="MXU84292.1"/>
    </source>
</evidence>
<sequence length="80" mass="9209">MSALFWFSSTATLFSRHLMYSFFLRRHSLAASLFLSRRSSRLREASSASDCWLCRLAAGAMTTLCVRPWLEPPPPVVRIW</sequence>